<sequence>MDRRAFLRSAAAAGVAVAGCGSDAPTGTLATYVSDRPGAISDFTSCVVSLSELRVLPADETNGTEEHVGSELVFKLDDAVVNLVELVGSTSTLAPEQELATGEYAYLKLGVSSVEATLSGGETAMVSTPGDAALKFDRPFEIRAGERTRFTANFAPVPGSGRGRYLLRPVASETTVSYE</sequence>
<dbReference type="RefSeq" id="WP_162319174.1">
    <property type="nucleotide sequence ID" value="NZ_JAHQXF010000002.1"/>
</dbReference>
<dbReference type="PROSITE" id="PS51257">
    <property type="entry name" value="PROKAR_LIPOPROTEIN"/>
    <property type="match status" value="1"/>
</dbReference>
<proteinExistence type="predicted"/>
<dbReference type="InterPro" id="IPR006311">
    <property type="entry name" value="TAT_signal"/>
</dbReference>
<dbReference type="InterPro" id="IPR025491">
    <property type="entry name" value="DUF4382"/>
</dbReference>
<protein>
    <submittedName>
        <fullName evidence="2">DUF4382 domain-containing protein</fullName>
    </submittedName>
</protein>
<name>A0A8J7Y5H1_9EURY</name>
<evidence type="ECO:0000259" key="1">
    <source>
        <dbReference type="Pfam" id="PF14321"/>
    </source>
</evidence>
<dbReference type="AlphaFoldDB" id="A0A8J7Y5H1"/>
<evidence type="ECO:0000313" key="3">
    <source>
        <dbReference type="Proteomes" id="UP000766550"/>
    </source>
</evidence>
<comment type="caution">
    <text evidence="2">The sequence shown here is derived from an EMBL/GenBank/DDBJ whole genome shotgun (WGS) entry which is preliminary data.</text>
</comment>
<dbReference type="Proteomes" id="UP000766550">
    <property type="component" value="Unassembled WGS sequence"/>
</dbReference>
<dbReference type="Pfam" id="PF14321">
    <property type="entry name" value="DUF4382"/>
    <property type="match status" value="1"/>
</dbReference>
<feature type="domain" description="DUF4382" evidence="1">
    <location>
        <begin position="26"/>
        <end position="169"/>
    </location>
</feature>
<accession>A0A8J7Y5H1</accession>
<gene>
    <name evidence="2" type="ORF">KTS45_10450</name>
</gene>
<evidence type="ECO:0000313" key="2">
    <source>
        <dbReference type="EMBL" id="MBV0924617.1"/>
    </source>
</evidence>
<reference evidence="2 3" key="1">
    <citation type="submission" date="2021-06" db="EMBL/GenBank/DDBJ databases">
        <title>New haloarchaea isolates fom saline soil.</title>
        <authorList>
            <person name="Duran-Viseras A."/>
            <person name="Sanchez-Porro C.S."/>
            <person name="Ventosa A."/>
        </authorList>
    </citation>
    <scope>NUCLEOTIDE SEQUENCE [LARGE SCALE GENOMIC DNA]</scope>
    <source>
        <strain evidence="2 3">JCM 183640</strain>
    </source>
</reference>
<dbReference type="EMBL" id="JAHQXF010000002">
    <property type="protein sequence ID" value="MBV0924617.1"/>
    <property type="molecule type" value="Genomic_DNA"/>
</dbReference>
<keyword evidence="3" id="KW-1185">Reference proteome</keyword>
<organism evidence="2 3">
    <name type="scientific">Haloarcula limicola</name>
    <dbReference type="NCBI Taxonomy" id="1429915"/>
    <lineage>
        <taxon>Archaea</taxon>
        <taxon>Methanobacteriati</taxon>
        <taxon>Methanobacteriota</taxon>
        <taxon>Stenosarchaea group</taxon>
        <taxon>Halobacteria</taxon>
        <taxon>Halobacteriales</taxon>
        <taxon>Haloarculaceae</taxon>
        <taxon>Haloarcula</taxon>
    </lineage>
</organism>
<dbReference type="PROSITE" id="PS51318">
    <property type="entry name" value="TAT"/>
    <property type="match status" value="1"/>
</dbReference>
<dbReference type="OrthoDB" id="187789at2157"/>